<comment type="caution">
    <text evidence="1">The sequence shown here is derived from an EMBL/GenBank/DDBJ whole genome shotgun (WGS) entry which is preliminary data.</text>
</comment>
<dbReference type="RefSeq" id="WP_130485655.1">
    <property type="nucleotide sequence ID" value="NZ_SGWW01000003.1"/>
</dbReference>
<dbReference type="InterPro" id="IPR013406">
    <property type="entry name" value="CHP02574_addiction_mod"/>
</dbReference>
<evidence type="ECO:0000313" key="2">
    <source>
        <dbReference type="Proteomes" id="UP000293519"/>
    </source>
</evidence>
<dbReference type="Pfam" id="PF09720">
    <property type="entry name" value="Unstab_antitox"/>
    <property type="match status" value="1"/>
</dbReference>
<gene>
    <name evidence="1" type="ORF">EV141_1868</name>
</gene>
<dbReference type="OrthoDB" id="5125978at2"/>
<accession>A0A4Q7LPB5</accession>
<reference evidence="1 2" key="1">
    <citation type="journal article" date="2015" name="Stand. Genomic Sci.">
        <title>Genomic Encyclopedia of Bacterial and Archaeal Type Strains, Phase III: the genomes of soil and plant-associated and newly described type strains.</title>
        <authorList>
            <person name="Whitman W.B."/>
            <person name="Woyke T."/>
            <person name="Klenk H.P."/>
            <person name="Zhou Y."/>
            <person name="Lilburn T.G."/>
            <person name="Beck B.J."/>
            <person name="De Vos P."/>
            <person name="Vandamme P."/>
            <person name="Eisen J.A."/>
            <person name="Garrity G."/>
            <person name="Hugenholtz P."/>
            <person name="Kyrpides N.C."/>
        </authorList>
    </citation>
    <scope>NUCLEOTIDE SEQUENCE [LARGE SCALE GENOMIC DNA]</scope>
    <source>
        <strain evidence="1 2">CV2</strain>
    </source>
</reference>
<protein>
    <submittedName>
        <fullName evidence="1">Putative addiction module component</fullName>
    </submittedName>
</protein>
<dbReference type="AlphaFoldDB" id="A0A4Q7LPB5"/>
<sequence length="83" mass="9348">MNPKLTDYVEAGYALTPEQRLEAARLLRLSVDRDIDADQSAIDAAWDDEIARRLSDTIENRVELLDGPAQLQQLRAEIAARRA</sequence>
<dbReference type="EMBL" id="SGWW01000003">
    <property type="protein sequence ID" value="RZS56404.1"/>
    <property type="molecule type" value="Genomic_DNA"/>
</dbReference>
<organism evidence="1 2">
    <name type="scientific">Microcella putealis</name>
    <dbReference type="NCBI Taxonomy" id="337005"/>
    <lineage>
        <taxon>Bacteria</taxon>
        <taxon>Bacillati</taxon>
        <taxon>Actinomycetota</taxon>
        <taxon>Actinomycetes</taxon>
        <taxon>Micrococcales</taxon>
        <taxon>Microbacteriaceae</taxon>
        <taxon>Microcella</taxon>
    </lineage>
</organism>
<evidence type="ECO:0000313" key="1">
    <source>
        <dbReference type="EMBL" id="RZS56404.1"/>
    </source>
</evidence>
<name>A0A4Q7LPB5_9MICO</name>
<proteinExistence type="predicted"/>
<dbReference type="Proteomes" id="UP000293519">
    <property type="component" value="Unassembled WGS sequence"/>
</dbReference>
<keyword evidence="2" id="KW-1185">Reference proteome</keyword>